<protein>
    <recommendedName>
        <fullName evidence="3">Transposase</fullName>
    </recommendedName>
</protein>
<accession>A0ABS0PBN9</accession>
<dbReference type="Proteomes" id="UP001194539">
    <property type="component" value="Unassembled WGS sequence"/>
</dbReference>
<comment type="caution">
    <text evidence="1">The sequence shown here is derived from an EMBL/GenBank/DDBJ whole genome shotgun (WGS) entry which is preliminary data.</text>
</comment>
<name>A0ABS0PBN9_9BRAD</name>
<dbReference type="EMBL" id="JACEGD010000035">
    <property type="protein sequence ID" value="MBH5390633.1"/>
    <property type="molecule type" value="Genomic_DNA"/>
</dbReference>
<reference evidence="1 2" key="1">
    <citation type="submission" date="2020-07" db="EMBL/GenBank/DDBJ databases">
        <title>Bradyrhizobium diversity isolated from nodules of indigenous legumes of Western Australia.</title>
        <authorList>
            <person name="Klepa M.S."/>
        </authorList>
    </citation>
    <scope>NUCLEOTIDE SEQUENCE [LARGE SCALE GENOMIC DNA]</scope>
    <source>
        <strain evidence="1 2">CNPSo 4019</strain>
    </source>
</reference>
<evidence type="ECO:0008006" key="3">
    <source>
        <dbReference type="Google" id="ProtNLM"/>
    </source>
</evidence>
<gene>
    <name evidence="1" type="ORF">H1B27_30760</name>
</gene>
<organism evidence="1 2">
    <name type="scientific">Bradyrhizobium diversitatis</name>
    <dbReference type="NCBI Taxonomy" id="2755406"/>
    <lineage>
        <taxon>Bacteria</taxon>
        <taxon>Pseudomonadati</taxon>
        <taxon>Pseudomonadota</taxon>
        <taxon>Alphaproteobacteria</taxon>
        <taxon>Hyphomicrobiales</taxon>
        <taxon>Nitrobacteraceae</taxon>
        <taxon>Bradyrhizobium</taxon>
    </lineage>
</organism>
<proteinExistence type="predicted"/>
<sequence length="57" mass="6107">MAADLYRADAQPDITGSVLEQKLERLHPRAGIEDMNMCVSCGLTNVVRAELCGEGAS</sequence>
<keyword evidence="2" id="KW-1185">Reference proteome</keyword>
<dbReference type="RefSeq" id="WP_197968618.1">
    <property type="nucleotide sequence ID" value="NZ_JACEGD010000035.1"/>
</dbReference>
<evidence type="ECO:0000313" key="1">
    <source>
        <dbReference type="EMBL" id="MBH5390633.1"/>
    </source>
</evidence>
<evidence type="ECO:0000313" key="2">
    <source>
        <dbReference type="Proteomes" id="UP001194539"/>
    </source>
</evidence>